<feature type="domain" description="Sec39" evidence="8">
    <location>
        <begin position="929"/>
        <end position="1180"/>
    </location>
</feature>
<dbReference type="InterPro" id="IPR013244">
    <property type="entry name" value="Sec39_domain"/>
</dbReference>
<dbReference type="InterPro" id="IPR029145">
    <property type="entry name" value="NBAS_N"/>
</dbReference>
<dbReference type="GO" id="GO:0006412">
    <property type="term" value="P:translation"/>
    <property type="evidence" value="ECO:0007669"/>
    <property type="project" value="InterPro"/>
</dbReference>
<comment type="similarity">
    <text evidence="2">Belongs to the universal ribosomal protein uS11 family.</text>
</comment>
<evidence type="ECO:0000256" key="4">
    <source>
        <dbReference type="ARBA" id="ARBA00022824"/>
    </source>
</evidence>
<comment type="subcellular location">
    <subcellularLocation>
        <location evidence="1">Endoplasmic reticulum</location>
    </subcellularLocation>
</comment>
<keyword evidence="7" id="KW-0687">Ribonucleoprotein</keyword>
<evidence type="ECO:0000259" key="9">
    <source>
        <dbReference type="Pfam" id="PF15492"/>
    </source>
</evidence>
<evidence type="ECO:0000256" key="6">
    <source>
        <dbReference type="ARBA" id="ARBA00022980"/>
    </source>
</evidence>
<dbReference type="GO" id="GO:0003735">
    <property type="term" value="F:structural constituent of ribosome"/>
    <property type="evidence" value="ECO:0007669"/>
    <property type="project" value="InterPro"/>
</dbReference>
<organism evidence="10 11">
    <name type="scientific">Arctia plantaginis</name>
    <name type="common">Wood tiger moth</name>
    <name type="synonym">Phalaena plantaginis</name>
    <dbReference type="NCBI Taxonomy" id="874455"/>
    <lineage>
        <taxon>Eukaryota</taxon>
        <taxon>Metazoa</taxon>
        <taxon>Ecdysozoa</taxon>
        <taxon>Arthropoda</taxon>
        <taxon>Hexapoda</taxon>
        <taxon>Insecta</taxon>
        <taxon>Pterygota</taxon>
        <taxon>Neoptera</taxon>
        <taxon>Endopterygota</taxon>
        <taxon>Lepidoptera</taxon>
        <taxon>Glossata</taxon>
        <taxon>Ditrysia</taxon>
        <taxon>Noctuoidea</taxon>
        <taxon>Erebidae</taxon>
        <taxon>Arctiinae</taxon>
        <taxon>Arctia</taxon>
    </lineage>
</organism>
<dbReference type="GO" id="GO:0000149">
    <property type="term" value="F:SNARE binding"/>
    <property type="evidence" value="ECO:0007669"/>
    <property type="project" value="TreeGrafter"/>
</dbReference>
<reference evidence="10 11" key="1">
    <citation type="submission" date="2020-04" db="EMBL/GenBank/DDBJ databases">
        <authorList>
            <person name="Wallbank WR R."/>
            <person name="Pardo Diaz C."/>
            <person name="Kozak K."/>
            <person name="Martin S."/>
            <person name="Jiggins C."/>
            <person name="Moest M."/>
            <person name="Warren A I."/>
            <person name="Byers J.R.P. K."/>
            <person name="Montejo-Kovacevich G."/>
            <person name="Yen C E."/>
        </authorList>
    </citation>
    <scope>NUCLEOTIDE SEQUENCE [LARGE SCALE GENOMIC DNA]</scope>
</reference>
<dbReference type="Gene3D" id="3.30.420.80">
    <property type="entry name" value="Ribosomal protein S11"/>
    <property type="match status" value="1"/>
</dbReference>
<keyword evidence="5" id="KW-0653">Protein transport</keyword>
<dbReference type="SUPFAM" id="SSF53137">
    <property type="entry name" value="Translational machinery components"/>
    <property type="match status" value="1"/>
</dbReference>
<evidence type="ECO:0000313" key="11">
    <source>
        <dbReference type="Proteomes" id="UP000494256"/>
    </source>
</evidence>
<dbReference type="InterPro" id="IPR001971">
    <property type="entry name" value="Ribosomal_uS11"/>
</dbReference>
<keyword evidence="6" id="KW-0689">Ribosomal protein</keyword>
<dbReference type="Pfam" id="PF00411">
    <property type="entry name" value="Ribosomal_S11"/>
    <property type="match status" value="1"/>
</dbReference>
<evidence type="ECO:0008006" key="12">
    <source>
        <dbReference type="Google" id="ProtNLM"/>
    </source>
</evidence>
<keyword evidence="3" id="KW-0813">Transport</keyword>
<dbReference type="InterPro" id="IPR036967">
    <property type="entry name" value="Ribosomal_uS11_sf"/>
</dbReference>
<gene>
    <name evidence="10" type="ORF">APLA_LOCUS8861</name>
</gene>
<dbReference type="OrthoDB" id="8186685at2759"/>
<dbReference type="GO" id="GO:1990904">
    <property type="term" value="C:ribonucleoprotein complex"/>
    <property type="evidence" value="ECO:0007669"/>
    <property type="project" value="UniProtKB-KW"/>
</dbReference>
<dbReference type="SUPFAM" id="SSF69322">
    <property type="entry name" value="Tricorn protease domain 2"/>
    <property type="match status" value="1"/>
</dbReference>
<proteinExistence type="inferred from homology"/>
<evidence type="ECO:0000256" key="2">
    <source>
        <dbReference type="ARBA" id="ARBA00006194"/>
    </source>
</evidence>
<feature type="domain" description="Neuroblastoma-amplified sequence N-terminal" evidence="9">
    <location>
        <begin position="65"/>
        <end position="340"/>
    </location>
</feature>
<name>A0A8S1A0D9_ARCPL</name>
<dbReference type="GO" id="GO:0015031">
    <property type="term" value="P:protein transport"/>
    <property type="evidence" value="ECO:0007669"/>
    <property type="project" value="UniProtKB-KW"/>
</dbReference>
<accession>A0A8S1A0D9</accession>
<dbReference type="EMBL" id="CADEBD010000309">
    <property type="protein sequence ID" value="CAB3240143.1"/>
    <property type="molecule type" value="Genomic_DNA"/>
</dbReference>
<comment type="caution">
    <text evidence="10">The sequence shown here is derived from an EMBL/GenBank/DDBJ whole genome shotgun (WGS) entry which is preliminary data.</text>
</comment>
<sequence>MDERKSILHELYVYSEWKPEPEYIQKPDSILPENISVFWRWVNFLGPKKSLIDGVTAHIEKQQKWHIALGDEGKVIAVLTDNILEIRTKRSEYATIAARTTVSRDGYSQWRKLVWSPDCSFVVLAYGNGVVSFYDLTASNLYNIPIDCSKPGGLECSDNTHAVANIIFMPLRVKDTKWNWEVLVVTYSGKLRGYIVSQTDGCKLHHTFRFAGGVAAIVYCAAHSTLYVAGVPRGHAKDPSSPLTAGITAWRIVNDEPFYKLSVVSDELESQLANDRFNFYFPFGYSKNMAFIVQMELSPDGSRLVCLHCNGDVSVWRLPVLKLLYRWPLAMQPEHDLRNPLVIDEKPGKKDLSVFYPADVNWWTNDEIILSRFSGAVSVCDIENMANILGKKPEFFQGSPQITCAHDGTFMVLECESNVLPATKSSSDESMEVVNIERDTEDTMLELAKELIKSVLFAITDIETFQPKPRRITIVSRVYRLLGVKSTTPTELFSRKIESGNYKEALTLAETFNLDSDLVYQQQWRKNPVSTEAIKKYLSKVSKKIWAVHQCVDRLPETLPAAKELLQFGLELTNEKILNEINKDRDENEITDTEDITLEHLNAYTSELLRCRHVMLFYKERLKLYELILKYEKSTYVKEEYDRLRSNSVVHSAIEIAKEGRIDALSCLWPHIKAEALQLAVLENLPETLNPLDYQHLLPTEQKFQWYGGRSPVQVPPCEPERDWCRKEIFRSIWSSNWSEDSTPDIEIAGTIPATIDDLAKWYEKRAREIEERTGLVSHALTLVTLATEGGGIQGLASIMFYLVTLDTVIYDINIEGYSLNEIEKMTTLTICTLLMEKSTPETFVSDLKTYVVPFLKRYEGIKHISDCVVTHLGDYLESISINDLSSILLLLQSPKDFEIDLRTHLELVERCLFAHTSTDQLDMACDLLDTILKEADNSISNNELVRRVKKIERLVAASSRLSWRGVKVPPRDLRDLSHEHKPVYNILTKLARSLAIGEERPTPQDWDRLLKDMLELQCTIFTCVTKQECYEIYASSLLTSGDAASIRLAGDVLTCTSDGRPRNSQMVNYARSVQIVSNAAKEYFNSASSLNDPALELAKCCLTLIKDGNLEIQLELDLINALQILAAFGLSLLPIQVRLCENKMSIIEECLKLDPIAYLASHKLLKLAALLRVAGDDERHREGMVLSLVGAYALAAGAAGSAAAAEVALRVAELRYAPAAPLLADVAHAAHAHADRATRRHLYAAALTYCDPTRIERMLKARLGLELEGLQQMGVTLKENSHLTERWPSTDDEFADAITTPVIEKKDLVAPTQPEKKIPLFNYLLDTFQNKFTLSDNKALSTAATERTVQCQEFYHSLYPELSASGAYYRYDRFSIPDALAQHAVGYNVLKWFYIQNSLDNGSTAELETEVVGRCAEELVYADTALSVACLVRGARRGAGAGRAHADAPVSAALYATLLYCNAASLRDDVYFTEPLVLARMTLKQKNASAEQLSMIRQCIERLTGMSEVEALRSLGYTVNGLLFNADEDYRREIIYRVARSLEPSHVERAVSLAQKYNVEPLDVWLQHASIALAADPPRALAPLPPSTDTATTAIAAQRIKEVLWPELRGSQHNALIIYFTLLKSVDEKTPINGLTPAEHIKLLKKAKASSNELDYKLLLEQPSAEQFTSHILNIIKAENVGIVTKFLRSLPPIFKLPVSVNCLYTKWLKKHFFSVPLNAPSKKWMQQYRQCASYFNKLSKDDLLQFVADTCFSDEALERISVGTRNLMIMQAVDYCQQEQENDFKFNKNEQTWAQVGQELTRWARFLENFHSTPIQNLIENSGVPRNDIWNEIERSHGEAEAVVSCAGRLVMSGDMRVAALSTLMQCLRVDADPPRVFRHIVTHMLHDSDAAHTLCTRLTQYHKDGVKFPEELLESTLQKATQFGLPPHKQVSLLSLSQRAKVHDGHDMMKMAEFSVELLRNEWGNSEHKEYTDGLTGSYLMSEEGRRETFNKFMSLANSWQQLRLLVDVINCWPPTRASEFRSLHCEYLKFLLGNVGDEKDTLVLIKLLVKRGIFVDEEIDYLIQDIPSQYVLLVIWVILLNKCDDTDSRILSLIHEDNEFLQQLEEIDNDLIKELLDSNFFLQLVSTPIYPHIINYILTMEIPGEELEPIQYTTEWAIKELLKANFVAEAEIKINTLRNMLSAIRNTLRVPSISVARFFQTSAPQSSEKFDHKRIPTEDEGVQGEKLVDLDAVLKAKQNLFPTLESDNLIFGGLAYKDLPICNIRVTHNNTIFTFTDALGSVKIIRSCGMEGFKNTKKGTNIAAQTTAIGIAMRAIDKGFKTIRVRVQGLGPGRLAAVKGLQMGGLDVVSITDNTHVSWNPPRPRKARRL</sequence>
<dbReference type="GO" id="GO:0070939">
    <property type="term" value="C:Dsl1/NZR complex"/>
    <property type="evidence" value="ECO:0007669"/>
    <property type="project" value="TreeGrafter"/>
</dbReference>
<dbReference type="GO" id="GO:0006890">
    <property type="term" value="P:retrograde vesicle-mediated transport, Golgi to endoplasmic reticulum"/>
    <property type="evidence" value="ECO:0007669"/>
    <property type="project" value="InterPro"/>
</dbReference>
<evidence type="ECO:0000313" key="10">
    <source>
        <dbReference type="EMBL" id="CAB3240143.1"/>
    </source>
</evidence>
<evidence type="ECO:0000259" key="8">
    <source>
        <dbReference type="Pfam" id="PF08314"/>
    </source>
</evidence>
<evidence type="ECO:0000256" key="7">
    <source>
        <dbReference type="ARBA" id="ARBA00023274"/>
    </source>
</evidence>
<evidence type="ECO:0000256" key="3">
    <source>
        <dbReference type="ARBA" id="ARBA00022448"/>
    </source>
</evidence>
<dbReference type="PANTHER" id="PTHR15922:SF2">
    <property type="entry name" value="NBAS SUBUNIT OF NRZ TETHERING COMPLEX"/>
    <property type="match status" value="1"/>
</dbReference>
<evidence type="ECO:0000256" key="1">
    <source>
        <dbReference type="ARBA" id="ARBA00004240"/>
    </source>
</evidence>
<dbReference type="Gene3D" id="2.130.10.10">
    <property type="entry name" value="YVTN repeat-like/Quinoprotein amine dehydrogenase"/>
    <property type="match status" value="1"/>
</dbReference>
<dbReference type="PANTHER" id="PTHR15922">
    <property type="entry name" value="NEUROBLASTOMA-AMPLIFIED SEQUENCE"/>
    <property type="match status" value="1"/>
</dbReference>
<protein>
    <recommendedName>
        <fullName evidence="12">Neuroblastoma-amplified sequence</fullName>
    </recommendedName>
</protein>
<keyword evidence="4" id="KW-0256">Endoplasmic reticulum</keyword>
<dbReference type="Proteomes" id="UP000494256">
    <property type="component" value="Unassembled WGS sequence"/>
</dbReference>
<dbReference type="Pfam" id="PF08314">
    <property type="entry name" value="Sec39"/>
    <property type="match status" value="2"/>
</dbReference>
<feature type="domain" description="Sec39" evidence="8">
    <location>
        <begin position="652"/>
        <end position="858"/>
    </location>
</feature>
<dbReference type="Pfam" id="PF15492">
    <property type="entry name" value="Nbas_N"/>
    <property type="match status" value="1"/>
</dbReference>
<dbReference type="HAMAP" id="MF_01310">
    <property type="entry name" value="Ribosomal_uS11"/>
    <property type="match status" value="1"/>
</dbReference>
<dbReference type="InterPro" id="IPR015943">
    <property type="entry name" value="WD40/YVTN_repeat-like_dom_sf"/>
</dbReference>
<dbReference type="GO" id="GO:0005840">
    <property type="term" value="C:ribosome"/>
    <property type="evidence" value="ECO:0007669"/>
    <property type="project" value="UniProtKB-KW"/>
</dbReference>
<evidence type="ECO:0000256" key="5">
    <source>
        <dbReference type="ARBA" id="ARBA00022927"/>
    </source>
</evidence>